<proteinExistence type="inferred from homology"/>
<evidence type="ECO:0000256" key="5">
    <source>
        <dbReference type="RuleBase" id="RU362110"/>
    </source>
</evidence>
<dbReference type="InterPro" id="IPR013148">
    <property type="entry name" value="Glyco_hydro_32_N"/>
</dbReference>
<dbReference type="InterPro" id="IPR001362">
    <property type="entry name" value="Glyco_hydro_32"/>
</dbReference>
<dbReference type="InterPro" id="IPR023296">
    <property type="entry name" value="Glyco_hydro_beta-prop_sf"/>
</dbReference>
<evidence type="ECO:0000256" key="1">
    <source>
        <dbReference type="ARBA" id="ARBA00009902"/>
    </source>
</evidence>
<keyword evidence="2 5" id="KW-0378">Hydrolase</keyword>
<protein>
    <submittedName>
        <fullName evidence="9">Uncharacterized protein</fullName>
    </submittedName>
</protein>
<dbReference type="Pfam" id="PF08244">
    <property type="entry name" value="Glyco_hydro_32C"/>
    <property type="match status" value="1"/>
</dbReference>
<sequence>MASSILALIFASFLYCSSVDANYRRNFLIRESEAEADSIANTKYRTAYHFQPLHNWINAWLGQDGLWRIAIGAEIGLKGRALLYKSEDFMHWVQAANPLHATNRSGMWECPDFYYLDGKERKYVLKMSLAETQSDTYMLGGYDEDKDVFSPDDTSDDYSIWLRYDYGKFYASKTFFDEKEKRRVLWGWVNESDNIADDVTKGWSGIQSIPRVVTLDPNARQLVQWPVKELELLRRKQIDLHEIELKKGDFVEIEGLKTPDQADVEVEFELPNLETAEPFDANWVLDPPKLCHEKGSLINGKVGPFGLLVLASHNLKEYTSISFRVFKYDKGYQVLMCSDQRRSSLRAEVDKPTYGAFVDTDIKKDGKISLRTLIDHSVVESFGAEGRACITSRVYPTSVVRGDPHIFTFNNGSESVKISKLKAWNMARARIS</sequence>
<feature type="domain" description="Glycosyl hydrolase family 32 C-terminal" evidence="8">
    <location>
        <begin position="229"/>
        <end position="425"/>
    </location>
</feature>
<dbReference type="InterPro" id="IPR013189">
    <property type="entry name" value="Glyco_hydro_32_C"/>
</dbReference>
<reference evidence="10" key="1">
    <citation type="journal article" date="2017" name="Nat. Commun.">
        <title>The asparagus genome sheds light on the origin and evolution of a young Y chromosome.</title>
        <authorList>
            <person name="Harkess A."/>
            <person name="Zhou J."/>
            <person name="Xu C."/>
            <person name="Bowers J.E."/>
            <person name="Van der Hulst R."/>
            <person name="Ayyampalayam S."/>
            <person name="Mercati F."/>
            <person name="Riccardi P."/>
            <person name="McKain M.R."/>
            <person name="Kakrana A."/>
            <person name="Tang H."/>
            <person name="Ray J."/>
            <person name="Groenendijk J."/>
            <person name="Arikit S."/>
            <person name="Mathioni S.M."/>
            <person name="Nakano M."/>
            <person name="Shan H."/>
            <person name="Telgmann-Rauber A."/>
            <person name="Kanno A."/>
            <person name="Yue Z."/>
            <person name="Chen H."/>
            <person name="Li W."/>
            <person name="Chen Y."/>
            <person name="Xu X."/>
            <person name="Zhang Y."/>
            <person name="Luo S."/>
            <person name="Chen H."/>
            <person name="Gao J."/>
            <person name="Mao Z."/>
            <person name="Pires J.C."/>
            <person name="Luo M."/>
            <person name="Kudrna D."/>
            <person name="Wing R.A."/>
            <person name="Meyers B.C."/>
            <person name="Yi K."/>
            <person name="Kong H."/>
            <person name="Lavrijsen P."/>
            <person name="Sunseri F."/>
            <person name="Falavigna A."/>
            <person name="Ye Y."/>
            <person name="Leebens-Mack J.H."/>
            <person name="Chen G."/>
        </authorList>
    </citation>
    <scope>NUCLEOTIDE SEQUENCE [LARGE SCALE GENOMIC DNA]</scope>
    <source>
        <strain evidence="10">cv. DH0086</strain>
    </source>
</reference>
<keyword evidence="10" id="KW-1185">Reference proteome</keyword>
<evidence type="ECO:0000256" key="2">
    <source>
        <dbReference type="ARBA" id="ARBA00022801"/>
    </source>
</evidence>
<dbReference type="SUPFAM" id="SSF49899">
    <property type="entry name" value="Concanavalin A-like lectins/glucanases"/>
    <property type="match status" value="1"/>
</dbReference>
<comment type="similarity">
    <text evidence="1 5">Belongs to the glycosyl hydrolase 32 family.</text>
</comment>
<evidence type="ECO:0000256" key="6">
    <source>
        <dbReference type="SAM" id="SignalP"/>
    </source>
</evidence>
<dbReference type="Pfam" id="PF00251">
    <property type="entry name" value="Glyco_hydro_32N"/>
    <property type="match status" value="1"/>
</dbReference>
<dbReference type="SUPFAM" id="SSF75005">
    <property type="entry name" value="Arabinanase/levansucrase/invertase"/>
    <property type="match status" value="1"/>
</dbReference>
<evidence type="ECO:0000313" key="10">
    <source>
        <dbReference type="Proteomes" id="UP000243459"/>
    </source>
</evidence>
<name>A0A5P1FKV8_ASPOF</name>
<dbReference type="SMART" id="SM00640">
    <property type="entry name" value="Glyco_32"/>
    <property type="match status" value="1"/>
</dbReference>
<feature type="signal peptide" evidence="6">
    <location>
        <begin position="1"/>
        <end position="21"/>
    </location>
</feature>
<evidence type="ECO:0000256" key="4">
    <source>
        <dbReference type="ARBA" id="ARBA00023295"/>
    </source>
</evidence>
<organism evidence="9 10">
    <name type="scientific">Asparagus officinalis</name>
    <name type="common">Garden asparagus</name>
    <dbReference type="NCBI Taxonomy" id="4686"/>
    <lineage>
        <taxon>Eukaryota</taxon>
        <taxon>Viridiplantae</taxon>
        <taxon>Streptophyta</taxon>
        <taxon>Embryophyta</taxon>
        <taxon>Tracheophyta</taxon>
        <taxon>Spermatophyta</taxon>
        <taxon>Magnoliopsida</taxon>
        <taxon>Liliopsida</taxon>
        <taxon>Asparagales</taxon>
        <taxon>Asparagaceae</taxon>
        <taxon>Asparagoideae</taxon>
        <taxon>Asparagus</taxon>
    </lineage>
</organism>
<evidence type="ECO:0000259" key="8">
    <source>
        <dbReference type="Pfam" id="PF08244"/>
    </source>
</evidence>
<evidence type="ECO:0000256" key="3">
    <source>
        <dbReference type="ARBA" id="ARBA00023180"/>
    </source>
</evidence>
<dbReference type="GO" id="GO:0005975">
    <property type="term" value="P:carbohydrate metabolic process"/>
    <property type="evidence" value="ECO:0007669"/>
    <property type="project" value="InterPro"/>
</dbReference>
<dbReference type="GO" id="GO:0004553">
    <property type="term" value="F:hydrolase activity, hydrolyzing O-glycosyl compounds"/>
    <property type="evidence" value="ECO:0007669"/>
    <property type="project" value="InterPro"/>
</dbReference>
<dbReference type="InterPro" id="IPR050551">
    <property type="entry name" value="Fructan_Metab_Enzymes"/>
</dbReference>
<gene>
    <name evidence="9" type="ORF">A4U43_C02F8100</name>
</gene>
<dbReference type="AlphaFoldDB" id="A0A5P1FKV8"/>
<keyword evidence="6" id="KW-0732">Signal</keyword>
<dbReference type="PANTHER" id="PTHR31953">
    <property type="entry name" value="BETA-FRUCTOFURANOSIDASE, INSOLUBLE ISOENZYME CWINV1-RELATED"/>
    <property type="match status" value="1"/>
</dbReference>
<dbReference type="InterPro" id="IPR013320">
    <property type="entry name" value="ConA-like_dom_sf"/>
</dbReference>
<dbReference type="FunFam" id="2.60.120.560:FF:000002">
    <property type="entry name" value="Beta-fructofuranosidase, insoluble isoenzyme CWINV1"/>
    <property type="match status" value="1"/>
</dbReference>
<dbReference type="EMBL" id="CM007382">
    <property type="protein sequence ID" value="ONK77579.1"/>
    <property type="molecule type" value="Genomic_DNA"/>
</dbReference>
<evidence type="ECO:0000313" key="9">
    <source>
        <dbReference type="EMBL" id="ONK77579.1"/>
    </source>
</evidence>
<dbReference type="Gene3D" id="2.60.120.560">
    <property type="entry name" value="Exo-inulinase, domain 1"/>
    <property type="match status" value="1"/>
</dbReference>
<feature type="domain" description="Glycosyl hydrolase family 32 N-terminal" evidence="7">
    <location>
        <begin position="60"/>
        <end position="226"/>
    </location>
</feature>
<evidence type="ECO:0000259" key="7">
    <source>
        <dbReference type="Pfam" id="PF00251"/>
    </source>
</evidence>
<keyword evidence="3" id="KW-0325">Glycoprotein</keyword>
<feature type="chain" id="PRO_5024368429" evidence="6">
    <location>
        <begin position="22"/>
        <end position="432"/>
    </location>
</feature>
<dbReference type="Gene3D" id="2.115.10.20">
    <property type="entry name" value="Glycosyl hydrolase domain, family 43"/>
    <property type="match status" value="1"/>
</dbReference>
<dbReference type="Proteomes" id="UP000243459">
    <property type="component" value="Chromosome 2"/>
</dbReference>
<dbReference type="Gramene" id="ONK77579">
    <property type="protein sequence ID" value="ONK77579"/>
    <property type="gene ID" value="A4U43_C02F8100"/>
</dbReference>
<accession>A0A5P1FKV8</accession>
<keyword evidence="4 5" id="KW-0326">Glycosidase</keyword>